<dbReference type="EMBL" id="RCOS01000130">
    <property type="protein sequence ID" value="RSN73033.1"/>
    <property type="molecule type" value="Genomic_DNA"/>
</dbReference>
<gene>
    <name evidence="2" type="ORF">D6D85_11695</name>
</gene>
<dbReference type="Gene3D" id="3.40.1380.20">
    <property type="entry name" value="Pyruvate kinase, C-terminal domain"/>
    <property type="match status" value="1"/>
</dbReference>
<reference evidence="2 3" key="1">
    <citation type="submission" date="2018-10" db="EMBL/GenBank/DDBJ databases">
        <title>Co-occurring genomic capacity for anaerobic methane metabolism and dissimilatory sulfite reduction discovered in the Korarchaeota.</title>
        <authorList>
            <person name="Mckay L.J."/>
            <person name="Dlakic M."/>
            <person name="Fields M.W."/>
            <person name="Delmont T.O."/>
            <person name="Eren A.M."/>
            <person name="Jay Z.J."/>
            <person name="Klingelsmith K.B."/>
            <person name="Rusch D.B."/>
            <person name="Inskeep W.P."/>
        </authorList>
    </citation>
    <scope>NUCLEOTIDE SEQUENCE [LARGE SCALE GENOMIC DNA]</scope>
    <source>
        <strain evidence="2 3">MDKW</strain>
    </source>
</reference>
<name>A0A429GGJ1_9CREN</name>
<dbReference type="InterPro" id="IPR036918">
    <property type="entry name" value="Pyrv_Knase_C_sf"/>
</dbReference>
<dbReference type="Pfam" id="PF02887">
    <property type="entry name" value="PK_C"/>
    <property type="match status" value="1"/>
</dbReference>
<accession>A0A429GGJ1</accession>
<evidence type="ECO:0000313" key="2">
    <source>
        <dbReference type="EMBL" id="RSN73033.1"/>
    </source>
</evidence>
<dbReference type="Proteomes" id="UP000277582">
    <property type="component" value="Unassembled WGS sequence"/>
</dbReference>
<keyword evidence="3" id="KW-1185">Reference proteome</keyword>
<evidence type="ECO:0000313" key="3">
    <source>
        <dbReference type="Proteomes" id="UP000277582"/>
    </source>
</evidence>
<sequence>MKNFKEVEKLKIVISLSKVKKSASSSCPMDRDIESKIIYFQYCGEINTEKVLHAAKLRCEERGIKKVVIASETGRSAIKALEIFRNTGIKLIVVTHYPSKTWGPRGDIPIGLRRKEYAEILRKLEENGVRVVQGTRPFVPPSRSINWEYPTPEAIIDRTLEVFGAGTKIAIEVVLMATDAGEVEPGEEVVSCAGTYKGLDTALVVRASHSGGFFKEFEVREIIAKPIRRVKELPEYKYEGWKGDLDKYYRIQ</sequence>
<organism evidence="2 3">
    <name type="scientific">Candidatus Methanodesulfokora washburnensis</name>
    <dbReference type="NCBI Taxonomy" id="2478471"/>
    <lineage>
        <taxon>Archaea</taxon>
        <taxon>Thermoproteota</taxon>
        <taxon>Candidatus Korarchaeia</taxon>
        <taxon>Candidatus Korarchaeia incertae sedis</taxon>
        <taxon>Candidatus Methanodesulfokora</taxon>
    </lineage>
</organism>
<dbReference type="SUPFAM" id="SSF52935">
    <property type="entry name" value="PK C-terminal domain-like"/>
    <property type="match status" value="1"/>
</dbReference>
<feature type="domain" description="Pyruvate kinase C-terminal" evidence="1">
    <location>
        <begin position="49"/>
        <end position="204"/>
    </location>
</feature>
<proteinExistence type="predicted"/>
<dbReference type="InterPro" id="IPR015795">
    <property type="entry name" value="Pyrv_Knase_C"/>
</dbReference>
<dbReference type="AlphaFoldDB" id="A0A429GGJ1"/>
<comment type="caution">
    <text evidence="2">The sequence shown here is derived from an EMBL/GenBank/DDBJ whole genome shotgun (WGS) entry which is preliminary data.</text>
</comment>
<evidence type="ECO:0000259" key="1">
    <source>
        <dbReference type="Pfam" id="PF02887"/>
    </source>
</evidence>
<protein>
    <recommendedName>
        <fullName evidence="1">Pyruvate kinase C-terminal domain-containing protein</fullName>
    </recommendedName>
</protein>